<evidence type="ECO:0000313" key="2">
    <source>
        <dbReference type="Proteomes" id="UP000245252"/>
    </source>
</evidence>
<keyword evidence="2" id="KW-1185">Reference proteome</keyword>
<organism evidence="1 2">
    <name type="scientific">Metarhizobium album</name>
    <dbReference type="NCBI Taxonomy" id="2182425"/>
    <lineage>
        <taxon>Bacteria</taxon>
        <taxon>Pseudomonadati</taxon>
        <taxon>Pseudomonadota</taxon>
        <taxon>Alphaproteobacteria</taxon>
        <taxon>Hyphomicrobiales</taxon>
        <taxon>Rhizobiaceae</taxon>
        <taxon>Metarhizobium</taxon>
    </lineage>
</organism>
<comment type="caution">
    <text evidence="1">The sequence shown here is derived from an EMBL/GenBank/DDBJ whole genome shotgun (WGS) entry which is preliminary data.</text>
</comment>
<dbReference type="RefSeq" id="WP_109460968.1">
    <property type="nucleotide sequence ID" value="NZ_QFBC01000015.1"/>
</dbReference>
<evidence type="ECO:0000313" key="1">
    <source>
        <dbReference type="EMBL" id="PWE53497.1"/>
    </source>
</evidence>
<proteinExistence type="predicted"/>
<dbReference type="EMBL" id="QFBC01000015">
    <property type="protein sequence ID" value="PWE53497.1"/>
    <property type="molecule type" value="Genomic_DNA"/>
</dbReference>
<dbReference type="Proteomes" id="UP000245252">
    <property type="component" value="Unassembled WGS sequence"/>
</dbReference>
<reference evidence="1 2" key="1">
    <citation type="submission" date="2018-05" db="EMBL/GenBank/DDBJ databases">
        <title>The draft genome of strain NS-104.</title>
        <authorList>
            <person name="Hang P."/>
            <person name="Jiang J."/>
        </authorList>
    </citation>
    <scope>NUCLEOTIDE SEQUENCE [LARGE SCALE GENOMIC DNA]</scope>
    <source>
        <strain evidence="1 2">NS-104</strain>
    </source>
</reference>
<dbReference type="OrthoDB" id="8084279at2"/>
<accession>A0A2U2DJK7</accession>
<name>A0A2U2DJK7_9HYPH</name>
<dbReference type="AlphaFoldDB" id="A0A2U2DJK7"/>
<protein>
    <submittedName>
        <fullName evidence="1">Uncharacterized protein</fullName>
    </submittedName>
</protein>
<sequence>MTVTTIELKISDILDDPALPKEKKIAKLQKLEEEARALQRAATESPMVDDDGWQSDLRLVEKALGRLGEDTTKTGAATL</sequence>
<gene>
    <name evidence="1" type="ORF">DEM27_24980</name>
</gene>